<evidence type="ECO:0000313" key="8">
    <source>
        <dbReference type="Proteomes" id="UP000564644"/>
    </source>
</evidence>
<dbReference type="AlphaFoldDB" id="A0A7X0SQF0"/>
<feature type="transmembrane region" description="Helical" evidence="5">
    <location>
        <begin position="103"/>
        <end position="121"/>
    </location>
</feature>
<evidence type="ECO:0000259" key="6">
    <source>
        <dbReference type="Pfam" id="PF13515"/>
    </source>
</evidence>
<feature type="domain" description="Integral membrane bound transporter" evidence="6">
    <location>
        <begin position="355"/>
        <end position="480"/>
    </location>
</feature>
<protein>
    <submittedName>
        <fullName evidence="7">FUSC family protein</fullName>
    </submittedName>
</protein>
<dbReference type="GO" id="GO:0016020">
    <property type="term" value="C:membrane"/>
    <property type="evidence" value="ECO:0007669"/>
    <property type="project" value="UniProtKB-SubCell"/>
</dbReference>
<comment type="subcellular location">
    <subcellularLocation>
        <location evidence="1">Membrane</location>
        <topology evidence="1">Multi-pass membrane protein</topology>
    </subcellularLocation>
</comment>
<name>A0A7X0SQF0_9BACL</name>
<evidence type="ECO:0000313" key="7">
    <source>
        <dbReference type="EMBL" id="MBB6734232.1"/>
    </source>
</evidence>
<feature type="transmembrane region" description="Helical" evidence="5">
    <location>
        <begin position="394"/>
        <end position="410"/>
    </location>
</feature>
<dbReference type="Proteomes" id="UP000564644">
    <property type="component" value="Unassembled WGS sequence"/>
</dbReference>
<keyword evidence="3 5" id="KW-1133">Transmembrane helix</keyword>
<feature type="transmembrane region" description="Helical" evidence="5">
    <location>
        <begin position="368"/>
        <end position="387"/>
    </location>
</feature>
<proteinExistence type="predicted"/>
<dbReference type="InterPro" id="IPR049453">
    <property type="entry name" value="Memb_transporter_dom"/>
</dbReference>
<keyword evidence="8" id="KW-1185">Reference proteome</keyword>
<feature type="transmembrane region" description="Helical" evidence="5">
    <location>
        <begin position="340"/>
        <end position="362"/>
    </location>
</feature>
<evidence type="ECO:0000256" key="1">
    <source>
        <dbReference type="ARBA" id="ARBA00004141"/>
    </source>
</evidence>
<comment type="caution">
    <text evidence="7">The sequence shown here is derived from an EMBL/GenBank/DDBJ whole genome shotgun (WGS) entry which is preliminary data.</text>
</comment>
<organism evidence="7 8">
    <name type="scientific">Cohnella zeiphila</name>
    <dbReference type="NCBI Taxonomy" id="2761120"/>
    <lineage>
        <taxon>Bacteria</taxon>
        <taxon>Bacillati</taxon>
        <taxon>Bacillota</taxon>
        <taxon>Bacilli</taxon>
        <taxon>Bacillales</taxon>
        <taxon>Paenibacillaceae</taxon>
        <taxon>Cohnella</taxon>
    </lineage>
</organism>
<keyword evidence="2 5" id="KW-0812">Transmembrane</keyword>
<evidence type="ECO:0000256" key="5">
    <source>
        <dbReference type="SAM" id="Phobius"/>
    </source>
</evidence>
<feature type="transmembrane region" description="Helical" evidence="5">
    <location>
        <begin position="154"/>
        <end position="173"/>
    </location>
</feature>
<reference evidence="7 8" key="1">
    <citation type="submission" date="2020-08" db="EMBL/GenBank/DDBJ databases">
        <title>Cohnella phylogeny.</title>
        <authorList>
            <person name="Dunlap C."/>
        </authorList>
    </citation>
    <scope>NUCLEOTIDE SEQUENCE [LARGE SCALE GENOMIC DNA]</scope>
    <source>
        <strain evidence="7 8">CBP 2801</strain>
    </source>
</reference>
<sequence length="495" mass="52656">MERRAGRVAAWASIIRQAFELKRAALPWGRAIGAGLSLGLPSLVGCVLGDFPSGMLAGTGGFAYLYAGKEPYALRSKKLFWAALGLALSVASGTLLASNPVLAALYLGAFGGFVTFLFGALSYKGPGALFFVMAFLLGSAMPVDSSQAFQRGGLALAGGLLAWAIGMLGWFAGPRAPEEQAISRLYGRLAQALNAVGTASYEEARHDALLQLYETEAIFVSTWVPRRANETFGKLQALFRQANAIYLEMNRFASASRGTLPPALGQAAGAIANAVRRGRADRVRELPEADGLERLELTGSIRQSARIWNGAAPPEERSKPCARRTPLRTILLGALDRNSIVLLLSLRFAAVLAFAALIARGLELNRSYWVPLSCASVMLGATVLATFHRAIQRSIGTMIGILAASAILSLRPEGYVVSFAIMLFTFGAELFLVRNYAITVLFVTPNALLMAEANSRIQDTVCFAGARLTDVLVGSLIGLAGVLLIGRRSASSRIP</sequence>
<dbReference type="RefSeq" id="WP_185131873.1">
    <property type="nucleotide sequence ID" value="NZ_JACJVO010000032.1"/>
</dbReference>
<feature type="transmembrane region" description="Helical" evidence="5">
    <location>
        <begin position="79"/>
        <end position="97"/>
    </location>
</feature>
<evidence type="ECO:0000256" key="3">
    <source>
        <dbReference type="ARBA" id="ARBA00022989"/>
    </source>
</evidence>
<gene>
    <name evidence="7" type="ORF">H7C18_25245</name>
</gene>
<dbReference type="Pfam" id="PF13515">
    <property type="entry name" value="FUSC_2"/>
    <property type="match status" value="1"/>
</dbReference>
<accession>A0A7X0SQF0</accession>
<evidence type="ECO:0000256" key="4">
    <source>
        <dbReference type="ARBA" id="ARBA00023136"/>
    </source>
</evidence>
<feature type="transmembrane region" description="Helical" evidence="5">
    <location>
        <begin position="416"/>
        <end position="443"/>
    </location>
</feature>
<keyword evidence="4 5" id="KW-0472">Membrane</keyword>
<evidence type="ECO:0000256" key="2">
    <source>
        <dbReference type="ARBA" id="ARBA00022692"/>
    </source>
</evidence>
<feature type="transmembrane region" description="Helical" evidence="5">
    <location>
        <begin position="128"/>
        <end position="148"/>
    </location>
</feature>
<dbReference type="EMBL" id="JACJVO010000032">
    <property type="protein sequence ID" value="MBB6734232.1"/>
    <property type="molecule type" value="Genomic_DNA"/>
</dbReference>
<feature type="transmembrane region" description="Helical" evidence="5">
    <location>
        <begin position="464"/>
        <end position="485"/>
    </location>
</feature>